<dbReference type="PANTHER" id="PTHR45947">
    <property type="entry name" value="SULFOQUINOVOSYL TRANSFERASE SQD2"/>
    <property type="match status" value="1"/>
</dbReference>
<evidence type="ECO:0000259" key="1">
    <source>
        <dbReference type="Pfam" id="PF13439"/>
    </source>
</evidence>
<dbReference type="RefSeq" id="WP_152367138.1">
    <property type="nucleotide sequence ID" value="NZ_BSFH01000098.1"/>
</dbReference>
<evidence type="ECO:0000313" key="2">
    <source>
        <dbReference type="EMBL" id="GLK66089.1"/>
    </source>
</evidence>
<dbReference type="GO" id="GO:0016757">
    <property type="term" value="F:glycosyltransferase activity"/>
    <property type="evidence" value="ECO:0007669"/>
    <property type="project" value="TreeGrafter"/>
</dbReference>
<sequence length="416" mass="45083">MPLAEPTHFREGAAALRIGYLVNTYPRPSHSFIRREIAALGALGFHIHRFAMRGDKGALTDPADLAEYARTERVLEAGGRQLLGDLFRQGRAQPRQLASALRLAWRRARAGESSLARQIVYLAEGARIAARARALGLTHIHAHFGTNPARVAAYARLLGGPRFSFTVHGPEEFDNVQALDLGGKLALAEFCVAVSSYGRSQLCRWAAPGDWDKVHVVHCGLDLTRWADPAPLPQGPFHMVAIGRFAEQKGFGLLIRAFASAWRQNPALRLSLVGDGELRPQIEALIAAEGMGAAVRLLGWQDEAGVRAALDAAHVLVTPSFAEGLPVVIMEAMACARPIIATYIAGIPELVRPGHEGWLVPAGDPEALARVMLDAAEADPRTLHSMGMAARARVIRRHDIQESAQRLAELISRATD</sequence>
<protein>
    <submittedName>
        <fullName evidence="2">Colanic acid biosynthesis glycosyltransferase WcaL</fullName>
    </submittedName>
</protein>
<organism evidence="2 3">
    <name type="scientific">Paracoccus kondratievae</name>
    <dbReference type="NCBI Taxonomy" id="135740"/>
    <lineage>
        <taxon>Bacteria</taxon>
        <taxon>Pseudomonadati</taxon>
        <taxon>Pseudomonadota</taxon>
        <taxon>Alphaproteobacteria</taxon>
        <taxon>Rhodobacterales</taxon>
        <taxon>Paracoccaceae</taxon>
        <taxon>Paracoccus</taxon>
    </lineage>
</organism>
<reference evidence="2" key="1">
    <citation type="journal article" date="2014" name="Int. J. Syst. Evol. Microbiol.">
        <title>Complete genome sequence of Corynebacterium casei LMG S-19264T (=DSM 44701T), isolated from a smear-ripened cheese.</title>
        <authorList>
            <consortium name="US DOE Joint Genome Institute (JGI-PGF)"/>
            <person name="Walter F."/>
            <person name="Albersmeier A."/>
            <person name="Kalinowski J."/>
            <person name="Ruckert C."/>
        </authorList>
    </citation>
    <scope>NUCLEOTIDE SEQUENCE</scope>
    <source>
        <strain evidence="2">VKM B-2222</strain>
    </source>
</reference>
<evidence type="ECO:0000313" key="3">
    <source>
        <dbReference type="Proteomes" id="UP001143349"/>
    </source>
</evidence>
<name>A0AAD3RVW9_9RHOB</name>
<proteinExistence type="predicted"/>
<gene>
    <name evidence="2" type="ORF">GCM10017635_35660</name>
</gene>
<accession>A0AAD3RVW9</accession>
<dbReference type="EMBL" id="BSFH01000098">
    <property type="protein sequence ID" value="GLK66089.1"/>
    <property type="molecule type" value="Genomic_DNA"/>
</dbReference>
<dbReference type="AlphaFoldDB" id="A0AAD3RVW9"/>
<dbReference type="SUPFAM" id="SSF53756">
    <property type="entry name" value="UDP-Glycosyltransferase/glycogen phosphorylase"/>
    <property type="match status" value="1"/>
</dbReference>
<reference evidence="2" key="2">
    <citation type="submission" date="2023-01" db="EMBL/GenBank/DDBJ databases">
        <authorList>
            <person name="Sun Q."/>
            <person name="Evtushenko L."/>
        </authorList>
    </citation>
    <scope>NUCLEOTIDE SEQUENCE</scope>
    <source>
        <strain evidence="2">VKM B-2222</strain>
    </source>
</reference>
<comment type="caution">
    <text evidence="2">The sequence shown here is derived from an EMBL/GenBank/DDBJ whole genome shotgun (WGS) entry which is preliminary data.</text>
</comment>
<dbReference type="InterPro" id="IPR028098">
    <property type="entry name" value="Glyco_trans_4-like_N"/>
</dbReference>
<dbReference type="PANTHER" id="PTHR45947:SF15">
    <property type="entry name" value="TEICHURONIC ACID BIOSYNTHESIS GLYCOSYLTRANSFERASE TUAC-RELATED"/>
    <property type="match status" value="1"/>
</dbReference>
<feature type="domain" description="Glycosyltransferase subfamily 4-like N-terminal" evidence="1">
    <location>
        <begin position="116"/>
        <end position="225"/>
    </location>
</feature>
<dbReference type="Proteomes" id="UP001143349">
    <property type="component" value="Unassembled WGS sequence"/>
</dbReference>
<dbReference type="Gene3D" id="3.40.50.2000">
    <property type="entry name" value="Glycogen Phosphorylase B"/>
    <property type="match status" value="2"/>
</dbReference>
<dbReference type="InterPro" id="IPR050194">
    <property type="entry name" value="Glycosyltransferase_grp1"/>
</dbReference>
<keyword evidence="3" id="KW-1185">Reference proteome</keyword>
<dbReference type="Pfam" id="PF13439">
    <property type="entry name" value="Glyco_transf_4"/>
    <property type="match status" value="1"/>
</dbReference>
<dbReference type="Pfam" id="PF13692">
    <property type="entry name" value="Glyco_trans_1_4"/>
    <property type="match status" value="1"/>
</dbReference>